<gene>
    <name evidence="3" type="ORF">O6R05_05000</name>
</gene>
<organism evidence="3 4">
    <name type="scientific">Peptoniphilus equinus</name>
    <dbReference type="NCBI Taxonomy" id="3016343"/>
    <lineage>
        <taxon>Bacteria</taxon>
        <taxon>Bacillati</taxon>
        <taxon>Bacillota</taxon>
        <taxon>Tissierellia</taxon>
        <taxon>Tissierellales</taxon>
        <taxon>Peptoniphilaceae</taxon>
        <taxon>Peptoniphilus</taxon>
    </lineage>
</organism>
<evidence type="ECO:0000259" key="2">
    <source>
        <dbReference type="Pfam" id="PF17425"/>
    </source>
</evidence>
<protein>
    <submittedName>
        <fullName evidence="3">Aryl-sulfate sulfotransferase</fullName>
    </submittedName>
</protein>
<evidence type="ECO:0000256" key="1">
    <source>
        <dbReference type="SAM" id="Phobius"/>
    </source>
</evidence>
<keyword evidence="1" id="KW-0812">Transmembrane</keyword>
<sequence length="554" mass="62112">MEKLKTSKAGIYITLVGICLFALCGCTGQLSIEDKAIAVHQLDVPAIKDMANPVDKGKEIAATLDQLKQDSAYNFPDILAVSDPYAFNTTGLYVYFNTKSPVKVSETISVPDSEIDDFERALQGKGGYRTEHEYLLTGLVPGKNNTITLTITEKSGKTKAVRFDYAASDIKSTTYKGLKVQKGNSEEKPIDGLFMLPTGVEEGAGEYSLLIDDDGVIRGELQSNFVNVKFKDGCLYTTVDDENGIAKINRLGQTEHLYDFGNYAIHHDFTMTDDSLYALTTDKEVLWKENRVYNSVIKIDLRDDTVTELVDFKDLLPDLYEKATGIVNHPVLNNSGRLDVIHPNSIDYVDGSLIISSRETSTIMKIDVSGKTPKIEYLLSEPSVWEDIGNYSSYLYKKEGNFKPHAGQHTVYVARDKKLPATSYYLYMFDNNSAIMESRRNFSWQGFDDVVQVPPVINKDTTLPKGTSSYYYKYLVDEDAKTYRLEKKIALPFSFFQGSVMESGGHIIYGSSFRGAFGEMDTDGNVINGFMLKENSHPYRAGKFDFNGYWFVEK</sequence>
<name>A0ABY7QRF4_9FIRM</name>
<evidence type="ECO:0000313" key="3">
    <source>
        <dbReference type="EMBL" id="WBW49370.1"/>
    </source>
</evidence>
<dbReference type="Pfam" id="PF05935">
    <property type="entry name" value="Arylsulfotrans"/>
    <property type="match status" value="1"/>
</dbReference>
<feature type="domain" description="Arylsulfotransferase N-terminal" evidence="2">
    <location>
        <begin position="81"/>
        <end position="159"/>
    </location>
</feature>
<keyword evidence="4" id="KW-1185">Reference proteome</keyword>
<dbReference type="EMBL" id="CP115667">
    <property type="protein sequence ID" value="WBW49370.1"/>
    <property type="molecule type" value="Genomic_DNA"/>
</dbReference>
<accession>A0ABY7QRF4</accession>
<dbReference type="InterPro" id="IPR035391">
    <property type="entry name" value="Arylsulfotran_N"/>
</dbReference>
<dbReference type="PROSITE" id="PS51257">
    <property type="entry name" value="PROKAR_LIPOPROTEIN"/>
    <property type="match status" value="1"/>
</dbReference>
<keyword evidence="1" id="KW-0472">Membrane</keyword>
<proteinExistence type="predicted"/>
<dbReference type="RefSeq" id="WP_271190902.1">
    <property type="nucleotide sequence ID" value="NZ_CP115667.1"/>
</dbReference>
<dbReference type="InterPro" id="IPR038477">
    <property type="entry name" value="ASST_N_sf"/>
</dbReference>
<keyword evidence="1" id="KW-1133">Transmembrane helix</keyword>
<dbReference type="Proteomes" id="UP001210339">
    <property type="component" value="Chromosome"/>
</dbReference>
<dbReference type="Gene3D" id="2.60.40.3100">
    <property type="entry name" value="Arylsulphate sulphotransferase monomer, N-terminal domain"/>
    <property type="match status" value="1"/>
</dbReference>
<dbReference type="InterPro" id="IPR010262">
    <property type="entry name" value="Arylsulfotransferase_bact"/>
</dbReference>
<evidence type="ECO:0000313" key="4">
    <source>
        <dbReference type="Proteomes" id="UP001210339"/>
    </source>
</evidence>
<dbReference type="SUPFAM" id="SSF63829">
    <property type="entry name" value="Calcium-dependent phosphotriesterase"/>
    <property type="match status" value="1"/>
</dbReference>
<reference evidence="3 4" key="1">
    <citation type="submission" date="2023-01" db="EMBL/GenBank/DDBJ databases">
        <authorList>
            <person name="Lee S.H."/>
            <person name="Jung H.S."/>
            <person name="Yun J.U."/>
        </authorList>
    </citation>
    <scope>NUCLEOTIDE SEQUENCE [LARGE SCALE GENOMIC DNA]</scope>
    <source>
        <strain evidence="3 4">CBA3646</strain>
    </source>
</reference>
<dbReference type="Pfam" id="PF17425">
    <property type="entry name" value="Arylsulfotran_N"/>
    <property type="match status" value="1"/>
</dbReference>
<feature type="transmembrane region" description="Helical" evidence="1">
    <location>
        <begin position="12"/>
        <end position="32"/>
    </location>
</feature>